<name>A0A1J5RUZ7_9ZZZZ</name>
<accession>A0A1J5RUZ7</accession>
<gene>
    <name evidence="1" type="ORF">GALL_181790</name>
</gene>
<comment type="caution">
    <text evidence="1">The sequence shown here is derived from an EMBL/GenBank/DDBJ whole genome shotgun (WGS) entry which is preliminary data.</text>
</comment>
<sequence>MHSPLPSLLASQITADSPCVGHCTTVLGDDVCRSCLRTFEEVSRWLEMNEEERRAVNRRIALLQRKQSVL</sequence>
<dbReference type="AlphaFoldDB" id="A0A1J5RUZ7"/>
<evidence type="ECO:0008006" key="2">
    <source>
        <dbReference type="Google" id="ProtNLM"/>
    </source>
</evidence>
<proteinExistence type="predicted"/>
<dbReference type="PANTHER" id="PTHR35175:SF2">
    <property type="entry name" value="DUF1289 DOMAIN-CONTAINING PROTEIN"/>
    <property type="match status" value="1"/>
</dbReference>
<reference evidence="1" key="1">
    <citation type="submission" date="2016-10" db="EMBL/GenBank/DDBJ databases">
        <title>Sequence of Gallionella enrichment culture.</title>
        <authorList>
            <person name="Poehlein A."/>
            <person name="Muehling M."/>
            <person name="Daniel R."/>
        </authorList>
    </citation>
    <scope>NUCLEOTIDE SEQUENCE</scope>
</reference>
<dbReference type="InterPro" id="IPR010710">
    <property type="entry name" value="DUF1289"/>
</dbReference>
<dbReference type="EMBL" id="MLJW01000102">
    <property type="protein sequence ID" value="OIQ99782.1"/>
    <property type="molecule type" value="Genomic_DNA"/>
</dbReference>
<dbReference type="PANTHER" id="PTHR35175">
    <property type="entry name" value="DUF1289 DOMAIN-CONTAINING PROTEIN"/>
    <property type="match status" value="1"/>
</dbReference>
<evidence type="ECO:0000313" key="1">
    <source>
        <dbReference type="EMBL" id="OIQ99782.1"/>
    </source>
</evidence>
<organism evidence="1">
    <name type="scientific">mine drainage metagenome</name>
    <dbReference type="NCBI Taxonomy" id="410659"/>
    <lineage>
        <taxon>unclassified sequences</taxon>
        <taxon>metagenomes</taxon>
        <taxon>ecological metagenomes</taxon>
    </lineage>
</organism>
<protein>
    <recommendedName>
        <fullName evidence="2">DUF1289 domain-containing protein</fullName>
    </recommendedName>
</protein>
<dbReference type="Pfam" id="PF06945">
    <property type="entry name" value="DUF1289"/>
    <property type="match status" value="1"/>
</dbReference>